<proteinExistence type="predicted"/>
<organism evidence="2 3">
    <name type="scientific">Phytophthora fragariaefolia</name>
    <dbReference type="NCBI Taxonomy" id="1490495"/>
    <lineage>
        <taxon>Eukaryota</taxon>
        <taxon>Sar</taxon>
        <taxon>Stramenopiles</taxon>
        <taxon>Oomycota</taxon>
        <taxon>Peronosporomycetes</taxon>
        <taxon>Peronosporales</taxon>
        <taxon>Peronosporaceae</taxon>
        <taxon>Phytophthora</taxon>
    </lineage>
</organism>
<sequence>MGSATHGKLMQCGIPPVCTTQLFLHEISEKHPEEFARKASTTDTVGVEKEADSVHDVHGENEMVPPVVNNNAGNEVLA</sequence>
<reference evidence="2" key="1">
    <citation type="submission" date="2023-04" db="EMBL/GenBank/DDBJ databases">
        <title>Phytophthora fragariaefolia NBRC 109709.</title>
        <authorList>
            <person name="Ichikawa N."/>
            <person name="Sato H."/>
            <person name="Tonouchi N."/>
        </authorList>
    </citation>
    <scope>NUCLEOTIDE SEQUENCE</scope>
    <source>
        <strain evidence="2">NBRC 109709</strain>
    </source>
</reference>
<gene>
    <name evidence="2" type="ORF">Pfra01_000511900</name>
</gene>
<feature type="region of interest" description="Disordered" evidence="1">
    <location>
        <begin position="35"/>
        <end position="78"/>
    </location>
</feature>
<comment type="caution">
    <text evidence="2">The sequence shown here is derived from an EMBL/GenBank/DDBJ whole genome shotgun (WGS) entry which is preliminary data.</text>
</comment>
<feature type="compositionally biased region" description="Basic and acidic residues" evidence="1">
    <location>
        <begin position="46"/>
        <end position="61"/>
    </location>
</feature>
<accession>A0A9W6X263</accession>
<evidence type="ECO:0000256" key="1">
    <source>
        <dbReference type="SAM" id="MobiDB-lite"/>
    </source>
</evidence>
<evidence type="ECO:0000313" key="2">
    <source>
        <dbReference type="EMBL" id="GMF26710.1"/>
    </source>
</evidence>
<evidence type="ECO:0000313" key="3">
    <source>
        <dbReference type="Proteomes" id="UP001165121"/>
    </source>
</evidence>
<dbReference type="Proteomes" id="UP001165121">
    <property type="component" value="Unassembled WGS sequence"/>
</dbReference>
<protein>
    <submittedName>
        <fullName evidence="2">Unnamed protein product</fullName>
    </submittedName>
</protein>
<dbReference type="AlphaFoldDB" id="A0A9W6X263"/>
<name>A0A9W6X263_9STRA</name>
<dbReference type="EMBL" id="BSXT01000410">
    <property type="protein sequence ID" value="GMF26710.1"/>
    <property type="molecule type" value="Genomic_DNA"/>
</dbReference>
<keyword evidence="3" id="KW-1185">Reference proteome</keyword>